<dbReference type="AlphaFoldDB" id="A0A3D8QG66"/>
<reference evidence="2 3" key="1">
    <citation type="journal article" date="2018" name="IMA Fungus">
        <title>IMA Genome-F 9: Draft genome sequence of Annulohypoxylon stygium, Aspergillus mulundensis, Berkeleyomyces basicola (syn. Thielaviopsis basicola), Ceratocystis smalleyi, two Cercospora beticola strains, Coleophoma cylindrospora, Fusarium fracticaudum, Phialophora cf. hyalina, and Morchella septimelata.</title>
        <authorList>
            <person name="Wingfield B.D."/>
            <person name="Bills G.F."/>
            <person name="Dong Y."/>
            <person name="Huang W."/>
            <person name="Nel W.J."/>
            <person name="Swalarsk-Parry B.S."/>
            <person name="Vaghefi N."/>
            <person name="Wilken P.M."/>
            <person name="An Z."/>
            <person name="de Beer Z.W."/>
            <person name="De Vos L."/>
            <person name="Chen L."/>
            <person name="Duong T.A."/>
            <person name="Gao Y."/>
            <person name="Hammerbacher A."/>
            <person name="Kikkert J.R."/>
            <person name="Li Y."/>
            <person name="Li H."/>
            <person name="Li K."/>
            <person name="Li Q."/>
            <person name="Liu X."/>
            <person name="Ma X."/>
            <person name="Naidoo K."/>
            <person name="Pethybridge S.J."/>
            <person name="Sun J."/>
            <person name="Steenkamp E.T."/>
            <person name="van der Nest M.A."/>
            <person name="van Wyk S."/>
            <person name="Wingfield M.J."/>
            <person name="Xiong C."/>
            <person name="Yue Q."/>
            <person name="Zhang X."/>
        </authorList>
    </citation>
    <scope>NUCLEOTIDE SEQUENCE [LARGE SCALE GENOMIC DNA]</scope>
    <source>
        <strain evidence="2 3">BP6252</strain>
    </source>
</reference>
<keyword evidence="3" id="KW-1185">Reference proteome</keyword>
<proteinExistence type="predicted"/>
<sequence length="77" mass="8091">MVQEHPSMATSGLGKVAKERDEGVMRPPELPSPSSPHLGIPAVRGPGASLRCLLRILPSETQITFLSASIALPTCAM</sequence>
<organism evidence="2 3">
    <name type="scientific">Coleophoma cylindrospora</name>
    <dbReference type="NCBI Taxonomy" id="1849047"/>
    <lineage>
        <taxon>Eukaryota</taxon>
        <taxon>Fungi</taxon>
        <taxon>Dikarya</taxon>
        <taxon>Ascomycota</taxon>
        <taxon>Pezizomycotina</taxon>
        <taxon>Leotiomycetes</taxon>
        <taxon>Helotiales</taxon>
        <taxon>Dermateaceae</taxon>
        <taxon>Coleophoma</taxon>
    </lineage>
</organism>
<feature type="region of interest" description="Disordered" evidence="1">
    <location>
        <begin position="1"/>
        <end position="41"/>
    </location>
</feature>
<dbReference type="EMBL" id="PDLM01000015">
    <property type="protein sequence ID" value="RDW60846.1"/>
    <property type="molecule type" value="Genomic_DNA"/>
</dbReference>
<comment type="caution">
    <text evidence="2">The sequence shown here is derived from an EMBL/GenBank/DDBJ whole genome shotgun (WGS) entry which is preliminary data.</text>
</comment>
<evidence type="ECO:0000313" key="3">
    <source>
        <dbReference type="Proteomes" id="UP000256645"/>
    </source>
</evidence>
<accession>A0A3D8QG66</accession>
<name>A0A3D8QG66_9HELO</name>
<evidence type="ECO:0000256" key="1">
    <source>
        <dbReference type="SAM" id="MobiDB-lite"/>
    </source>
</evidence>
<gene>
    <name evidence="2" type="ORF">BP6252_12229</name>
</gene>
<dbReference type="Proteomes" id="UP000256645">
    <property type="component" value="Unassembled WGS sequence"/>
</dbReference>
<evidence type="ECO:0000313" key="2">
    <source>
        <dbReference type="EMBL" id="RDW60846.1"/>
    </source>
</evidence>
<protein>
    <submittedName>
        <fullName evidence="2">Uncharacterized protein</fullName>
    </submittedName>
</protein>